<reference evidence="4 5" key="1">
    <citation type="submission" date="2016-04" db="EMBL/GenBank/DDBJ databases">
        <title>ATOL: Assembling a taxonomically balanced genome-scale reconstruction of the evolutionary history of the Enterobacteriaceae.</title>
        <authorList>
            <person name="Plunkett G.III."/>
            <person name="Neeno-Eckwall E.C."/>
            <person name="Glasner J.D."/>
            <person name="Perna N.T."/>
        </authorList>
    </citation>
    <scope>NUCLEOTIDE SEQUENCE [LARGE SCALE GENOMIC DNA]</scope>
    <source>
        <strain evidence="4 5">ATCC 12841</strain>
    </source>
</reference>
<dbReference type="GO" id="GO:0004177">
    <property type="term" value="F:aminopeptidase activity"/>
    <property type="evidence" value="ECO:0007669"/>
    <property type="project" value="UniProtKB-KW"/>
</dbReference>
<proteinExistence type="inferred from homology"/>
<dbReference type="Pfam" id="PF00561">
    <property type="entry name" value="Abhydrolase_1"/>
    <property type="match status" value="1"/>
</dbReference>
<dbReference type="InterPro" id="IPR029058">
    <property type="entry name" value="AB_hydrolase_fold"/>
</dbReference>
<accession>A0AA91EE77</accession>
<dbReference type="InterPro" id="IPR051601">
    <property type="entry name" value="Serine_prot/Carboxylest_S33"/>
</dbReference>
<keyword evidence="4" id="KW-0645">Protease</keyword>
<evidence type="ECO:0000256" key="2">
    <source>
        <dbReference type="ARBA" id="ARBA00022801"/>
    </source>
</evidence>
<dbReference type="Proteomes" id="UP000078431">
    <property type="component" value="Unassembled WGS sequence"/>
</dbReference>
<dbReference type="InterPro" id="IPR000073">
    <property type="entry name" value="AB_hydrolase_1"/>
</dbReference>
<keyword evidence="2 4" id="KW-0378">Hydrolase</keyword>
<dbReference type="EC" id="3.4.11.5" evidence="4"/>
<dbReference type="PRINTS" id="PR00793">
    <property type="entry name" value="PROAMNOPTASE"/>
</dbReference>
<feature type="domain" description="AB hydrolase-1" evidence="3">
    <location>
        <begin position="61"/>
        <end position="193"/>
    </location>
</feature>
<dbReference type="RefSeq" id="WP_237087812.1">
    <property type="nucleotide sequence ID" value="NZ_LXEX01000031.1"/>
</dbReference>
<keyword evidence="4" id="KW-0031">Aminopeptidase</keyword>
<dbReference type="Gene3D" id="3.40.50.1820">
    <property type="entry name" value="alpha/beta hydrolase"/>
    <property type="match status" value="1"/>
</dbReference>
<keyword evidence="5" id="KW-1185">Reference proteome</keyword>
<evidence type="ECO:0000313" key="4">
    <source>
        <dbReference type="EMBL" id="OAT59099.1"/>
    </source>
</evidence>
<evidence type="ECO:0000256" key="1">
    <source>
        <dbReference type="ARBA" id="ARBA00010088"/>
    </source>
</evidence>
<dbReference type="PANTHER" id="PTHR43248:SF2">
    <property type="entry name" value="PROLYL AMINOPEPTIDASE"/>
    <property type="match status" value="1"/>
</dbReference>
<organism evidence="4 5">
    <name type="scientific">Obesumbacterium proteus ATCC 12841</name>
    <dbReference type="NCBI Taxonomy" id="1354268"/>
    <lineage>
        <taxon>Bacteria</taxon>
        <taxon>Pseudomonadati</taxon>
        <taxon>Pseudomonadota</taxon>
        <taxon>Gammaproteobacteria</taxon>
        <taxon>Enterobacterales</taxon>
        <taxon>Hafniaceae</taxon>
        <taxon>Obesumbacterium</taxon>
    </lineage>
</organism>
<protein>
    <submittedName>
        <fullName evidence="4">Proline iminopeptidase</fullName>
        <ecNumber evidence="4">3.4.11.5</ecNumber>
    </submittedName>
</protein>
<dbReference type="AlphaFoldDB" id="A0AA91EE77"/>
<dbReference type="PANTHER" id="PTHR43248">
    <property type="entry name" value="2-SUCCINYL-6-HYDROXY-2,4-CYCLOHEXADIENE-1-CARBOXYLATE SYNTHASE"/>
    <property type="match status" value="1"/>
</dbReference>
<comment type="caution">
    <text evidence="4">The sequence shown here is derived from an EMBL/GenBank/DDBJ whole genome shotgun (WGS) entry which is preliminary data.</text>
</comment>
<evidence type="ECO:0000313" key="5">
    <source>
        <dbReference type="Proteomes" id="UP000078431"/>
    </source>
</evidence>
<sequence length="436" mass="49526">MNFAAEWSAMIEKEYLLAGMWVREHRVSVPLNWFDETDPRRITVFARELSEGGKAAEDLPCLLFLQGGPGGKSPRPTSKGGWLGEALKSFRVILLDQRGTGQSSRIESSVIRNMDADQTADYLSYFRADSIVADAEHLRKTQFGGRKWSSLGQSFGGFITLTYLSQAPEGLEACYITGGLPSIKPDAELLYQRTYQKLKEKNQIFFSRYPHMQQQINRIADVLNEHDVYLPDGDILTVQRLQTLGIQLGMSEGYENLLWLFDEAFNHEGELSDTFLSQVMHLTGFTEHPLYAVLHESIYADNHSGATNWAAQRVHDTLPEFQADCRPLLLTGEMIYPWMFDEMQCLRPFRDAVHQLAQRSEWQPLYDAERLAANTVPVVAAVYYNDMYVDVGLSLETAKHIGNVETWITSEFEHNGLRVGNVFAHLRQMMALRGVN</sequence>
<dbReference type="InterPro" id="IPR002410">
    <property type="entry name" value="Peptidase_S33"/>
</dbReference>
<dbReference type="SUPFAM" id="SSF53474">
    <property type="entry name" value="alpha/beta-Hydrolases"/>
    <property type="match status" value="1"/>
</dbReference>
<name>A0AA91EE77_9GAMM</name>
<gene>
    <name evidence="4" type="ORF">M993_02402</name>
</gene>
<comment type="similarity">
    <text evidence="1">Belongs to the peptidase S33 family.</text>
</comment>
<dbReference type="EMBL" id="LXEX01000031">
    <property type="protein sequence ID" value="OAT59099.1"/>
    <property type="molecule type" value="Genomic_DNA"/>
</dbReference>
<dbReference type="GO" id="GO:0006508">
    <property type="term" value="P:proteolysis"/>
    <property type="evidence" value="ECO:0007669"/>
    <property type="project" value="InterPro"/>
</dbReference>
<evidence type="ECO:0000259" key="3">
    <source>
        <dbReference type="Pfam" id="PF00561"/>
    </source>
</evidence>